<dbReference type="AlphaFoldDB" id="A0A2T4DRC2"/>
<evidence type="ECO:0000313" key="2">
    <source>
        <dbReference type="Proteomes" id="UP000240608"/>
    </source>
</evidence>
<proteinExistence type="predicted"/>
<comment type="caution">
    <text evidence="1">The sequence shown here is derived from an EMBL/GenBank/DDBJ whole genome shotgun (WGS) entry which is preliminary data.</text>
</comment>
<sequence>ILFYACEEVDNNLKSTDQKETTEYFVKEGILYFQDGQAVSSYLDKVGNLTDEQLTSMENSMEYVSLYREIDKAYEDLNKASSKSEFKKLINNLNDIFELSEGQYIVPKISDPGYQKLVNRTGVYYVNNKMYKIKDNVLASSLNNKSEYELEDAITSYNSSGRKNKFSQDSLMLTLVGSREDRSSLTSLLVAPIDDGGGSGGSGGSGGGSNANNYPGVTNCNYVNYPHSKLIRNIYTGDDRQLHFDIGASSYLLEYTGSTTEMRRPVVSFGASGWKKGLFGGWNRYKTFLEIEDIEVEVTYEGKKKTFWWVRAYTGSDSEVIQISEKLGPDYERDSRYGTLKPVTLHKAKGRASSRGIGANWAIIDCSF</sequence>
<name>A0A2T4DRC2_9BACT</name>
<protein>
    <recommendedName>
        <fullName evidence="3">DUF4848 domain-containing protein</fullName>
    </recommendedName>
</protein>
<accession>A0A2T4DRC2</accession>
<organism evidence="1 2">
    <name type="scientific">Marivirga lumbricoides</name>
    <dbReference type="NCBI Taxonomy" id="1046115"/>
    <lineage>
        <taxon>Bacteria</taxon>
        <taxon>Pseudomonadati</taxon>
        <taxon>Bacteroidota</taxon>
        <taxon>Cytophagia</taxon>
        <taxon>Cytophagales</taxon>
        <taxon>Marivirgaceae</taxon>
        <taxon>Marivirga</taxon>
    </lineage>
</organism>
<evidence type="ECO:0008006" key="3">
    <source>
        <dbReference type="Google" id="ProtNLM"/>
    </source>
</evidence>
<dbReference type="EMBL" id="PYVU01000057">
    <property type="protein sequence ID" value="PTB96288.1"/>
    <property type="molecule type" value="Genomic_DNA"/>
</dbReference>
<feature type="non-terminal residue" evidence="1">
    <location>
        <position position="1"/>
    </location>
</feature>
<dbReference type="Proteomes" id="UP000240608">
    <property type="component" value="Unassembled WGS sequence"/>
</dbReference>
<gene>
    <name evidence="1" type="ORF">C9994_07955</name>
</gene>
<evidence type="ECO:0000313" key="1">
    <source>
        <dbReference type="EMBL" id="PTB96288.1"/>
    </source>
</evidence>
<reference evidence="1 2" key="1">
    <citation type="submission" date="2018-03" db="EMBL/GenBank/DDBJ databases">
        <title>Cross-interface Injection: A General Nanoliter Liquid Handling Method Applied to Single Cells Genome Amplification Automated Nanoliter Liquid Handling Applied to Single Cell Multiple Displacement Amplification.</title>
        <authorList>
            <person name="Yun J."/>
            <person name="Xu P."/>
            <person name="Xu J."/>
            <person name="Dai X."/>
            <person name="Wang Y."/>
            <person name="Zheng X."/>
            <person name="Cao C."/>
            <person name="Yi Q."/>
            <person name="Zhu Y."/>
            <person name="Wang L."/>
            <person name="Dong Z."/>
            <person name="Huang Y."/>
            <person name="Huang L."/>
            <person name="Du W."/>
        </authorList>
    </citation>
    <scope>NUCLEOTIDE SEQUENCE [LARGE SCALE GENOMIC DNA]</scope>
    <source>
        <strain evidence="1 2">Z-D1-2</strain>
    </source>
</reference>